<protein>
    <submittedName>
        <fullName evidence="1">Uncharacterized protein</fullName>
    </submittedName>
</protein>
<dbReference type="Proteomes" id="UP000276215">
    <property type="component" value="Unassembled WGS sequence"/>
</dbReference>
<dbReference type="EMBL" id="ML120458">
    <property type="protein sequence ID" value="RPA93158.1"/>
    <property type="molecule type" value="Genomic_DNA"/>
</dbReference>
<accession>A0A3N4J818</accession>
<gene>
    <name evidence="1" type="ORF">L873DRAFT_81548</name>
</gene>
<reference evidence="1 2" key="1">
    <citation type="journal article" date="2018" name="Nat. Ecol. Evol.">
        <title>Pezizomycetes genomes reveal the molecular basis of ectomycorrhizal truffle lifestyle.</title>
        <authorList>
            <person name="Murat C."/>
            <person name="Payen T."/>
            <person name="Noel B."/>
            <person name="Kuo A."/>
            <person name="Morin E."/>
            <person name="Chen J."/>
            <person name="Kohler A."/>
            <person name="Krizsan K."/>
            <person name="Balestrini R."/>
            <person name="Da Silva C."/>
            <person name="Montanini B."/>
            <person name="Hainaut M."/>
            <person name="Levati E."/>
            <person name="Barry K.W."/>
            <person name="Belfiori B."/>
            <person name="Cichocki N."/>
            <person name="Clum A."/>
            <person name="Dockter R.B."/>
            <person name="Fauchery L."/>
            <person name="Guy J."/>
            <person name="Iotti M."/>
            <person name="Le Tacon F."/>
            <person name="Lindquist E.A."/>
            <person name="Lipzen A."/>
            <person name="Malagnac F."/>
            <person name="Mello A."/>
            <person name="Molinier V."/>
            <person name="Miyauchi S."/>
            <person name="Poulain J."/>
            <person name="Riccioni C."/>
            <person name="Rubini A."/>
            <person name="Sitrit Y."/>
            <person name="Splivallo R."/>
            <person name="Traeger S."/>
            <person name="Wang M."/>
            <person name="Zifcakova L."/>
            <person name="Wipf D."/>
            <person name="Zambonelli A."/>
            <person name="Paolocci F."/>
            <person name="Nowrousian M."/>
            <person name="Ottonello S."/>
            <person name="Baldrian P."/>
            <person name="Spatafora J.W."/>
            <person name="Henrissat B."/>
            <person name="Nagy L.G."/>
            <person name="Aury J.M."/>
            <person name="Wincker P."/>
            <person name="Grigoriev I.V."/>
            <person name="Bonfante P."/>
            <person name="Martin F.M."/>
        </authorList>
    </citation>
    <scope>NUCLEOTIDE SEQUENCE [LARGE SCALE GENOMIC DNA]</scope>
    <source>
        <strain evidence="1 2">120613-1</strain>
    </source>
</reference>
<organism evidence="1 2">
    <name type="scientific">Choiromyces venosus 120613-1</name>
    <dbReference type="NCBI Taxonomy" id="1336337"/>
    <lineage>
        <taxon>Eukaryota</taxon>
        <taxon>Fungi</taxon>
        <taxon>Dikarya</taxon>
        <taxon>Ascomycota</taxon>
        <taxon>Pezizomycotina</taxon>
        <taxon>Pezizomycetes</taxon>
        <taxon>Pezizales</taxon>
        <taxon>Tuberaceae</taxon>
        <taxon>Choiromyces</taxon>
    </lineage>
</organism>
<evidence type="ECO:0000313" key="2">
    <source>
        <dbReference type="Proteomes" id="UP000276215"/>
    </source>
</evidence>
<keyword evidence="2" id="KW-1185">Reference proteome</keyword>
<name>A0A3N4J818_9PEZI</name>
<sequence length="148" mass="16016">MRHSEFLAIGSSGFSWGCLCLRGRLSIQEIFLILYDTGTSAVPYRYSIVGRQESPIIISQKINGNVRIVGMYCACTVLGANDKLSCSRCCPGGSSFFLLTFPLSPTRAKVVVAPQPTVARWLATLGTLKRVPDSSTQIYSSTQICGLA</sequence>
<evidence type="ECO:0000313" key="1">
    <source>
        <dbReference type="EMBL" id="RPA93158.1"/>
    </source>
</evidence>
<dbReference type="AlphaFoldDB" id="A0A3N4J818"/>
<proteinExistence type="predicted"/>